<dbReference type="RefSeq" id="XP_042994455.1">
    <property type="nucleotide sequence ID" value="XM_043138521.1"/>
</dbReference>
<evidence type="ECO:0000313" key="2">
    <source>
        <dbReference type="EMBL" id="QUC16782.1"/>
    </source>
</evidence>
<feature type="region of interest" description="Disordered" evidence="1">
    <location>
        <begin position="258"/>
        <end position="294"/>
    </location>
</feature>
<accession>A0A8E5HK64</accession>
<organism evidence="2 3">
    <name type="scientific">Ustilaginoidea virens</name>
    <name type="common">Rice false smut fungus</name>
    <name type="synonym">Villosiclava virens</name>
    <dbReference type="NCBI Taxonomy" id="1159556"/>
    <lineage>
        <taxon>Eukaryota</taxon>
        <taxon>Fungi</taxon>
        <taxon>Dikarya</taxon>
        <taxon>Ascomycota</taxon>
        <taxon>Pezizomycotina</taxon>
        <taxon>Sordariomycetes</taxon>
        <taxon>Hypocreomycetidae</taxon>
        <taxon>Hypocreales</taxon>
        <taxon>Clavicipitaceae</taxon>
        <taxon>Ustilaginoidea</taxon>
    </lineage>
</organism>
<dbReference type="GeneID" id="66061801"/>
<evidence type="ECO:0000256" key="1">
    <source>
        <dbReference type="SAM" id="MobiDB-lite"/>
    </source>
</evidence>
<feature type="region of interest" description="Disordered" evidence="1">
    <location>
        <begin position="45"/>
        <end position="122"/>
    </location>
</feature>
<dbReference type="KEGG" id="uvi:66061801"/>
<dbReference type="EMBL" id="CP072753">
    <property type="protein sequence ID" value="QUC16782.1"/>
    <property type="molecule type" value="Genomic_DNA"/>
</dbReference>
<evidence type="ECO:0000313" key="3">
    <source>
        <dbReference type="Proteomes" id="UP000027002"/>
    </source>
</evidence>
<proteinExistence type="predicted"/>
<gene>
    <name evidence="2" type="ORF">UV8b_01023</name>
</gene>
<dbReference type="AlphaFoldDB" id="A0A8E5HK64"/>
<dbReference type="Proteomes" id="UP000027002">
    <property type="component" value="Chromosome 1"/>
</dbReference>
<protein>
    <submittedName>
        <fullName evidence="2">Uncharacterized protein</fullName>
    </submittedName>
</protein>
<sequence>MLSTGEATSSSATPHALFSYAALYLMIKSSMGPLLAQASKASKQLSGRGDEANHGQPGEFGSHGASSALNGKHSALESEPTATHNHDGKSQIQTRKDETWFHGRHHARPSSSSTTTTKSIFHPRPRHEIYMKQCQVSMTLQAHTLRLCDLMSRYHATMATSVHGETRKIKRRARKQVGELRGQIKQAAEQEKDIFMRLSDLFLEARSREMLDFSPLHPSWAPGLDSGVQGGSNVDAAQEGPRSNLGLNGATAAFIPQRGLSLDRQTDSAVSIPTGTDDEHSEMEDGSTVSHGAESSGYRLAAGYVMTTGGGTGPEVRPRARRLSEDDAEVILGSRRRRLSLPDMVCAWPP</sequence>
<feature type="compositionally biased region" description="Basic and acidic residues" evidence="1">
    <location>
        <begin position="84"/>
        <end position="101"/>
    </location>
</feature>
<name>A0A8E5HK64_USTVR</name>
<reference evidence="2" key="1">
    <citation type="submission" date="2020-03" db="EMBL/GenBank/DDBJ databases">
        <title>A mixture of massive structural variations and highly conserved coding sequences in Ustilaginoidea virens genome.</title>
        <authorList>
            <person name="Zhang K."/>
            <person name="Zhao Z."/>
            <person name="Zhang Z."/>
            <person name="Li Y."/>
            <person name="Hsiang T."/>
            <person name="Sun W."/>
        </authorList>
    </citation>
    <scope>NUCLEOTIDE SEQUENCE</scope>
    <source>
        <strain evidence="2">UV-8b</strain>
    </source>
</reference>
<dbReference type="OrthoDB" id="4961285at2759"/>
<keyword evidence="3" id="KW-1185">Reference proteome</keyword>